<reference evidence="2" key="1">
    <citation type="submission" date="2022-05" db="EMBL/GenBank/DDBJ databases">
        <authorList>
            <person name="Oliphant S.A."/>
            <person name="Watson-Haigh N.S."/>
            <person name="Sumby K.M."/>
            <person name="Gardner J.M."/>
            <person name="Jiranek V."/>
        </authorList>
    </citation>
    <scope>NUCLEOTIDE SEQUENCE</scope>
    <source>
        <strain evidence="2">KI16_H9</strain>
    </source>
</reference>
<evidence type="ECO:0000313" key="3">
    <source>
        <dbReference type="Proteomes" id="UP001056707"/>
    </source>
</evidence>
<organism evidence="2 3">
    <name type="scientific">Fructilactobacillus myrtifloralis</name>
    <dbReference type="NCBI Taxonomy" id="2940301"/>
    <lineage>
        <taxon>Bacteria</taxon>
        <taxon>Bacillati</taxon>
        <taxon>Bacillota</taxon>
        <taxon>Bacilli</taxon>
        <taxon>Lactobacillales</taxon>
        <taxon>Lactobacillaceae</taxon>
        <taxon>Fructilactobacillus</taxon>
    </lineage>
</organism>
<protein>
    <submittedName>
        <fullName evidence="2">Helix-turn-helix transcriptional regulator</fullName>
    </submittedName>
</protein>
<proteinExistence type="predicted"/>
<name>A0ABY5BPX9_9LACO</name>
<dbReference type="InterPro" id="IPR001387">
    <property type="entry name" value="Cro/C1-type_HTH"/>
</dbReference>
<evidence type="ECO:0000259" key="1">
    <source>
        <dbReference type="PROSITE" id="PS50943"/>
    </source>
</evidence>
<dbReference type="Proteomes" id="UP001056707">
    <property type="component" value="Chromosome"/>
</dbReference>
<accession>A0ABY5BPX9</accession>
<gene>
    <name evidence="2" type="ORF">M3M35_00130</name>
</gene>
<keyword evidence="3" id="KW-1185">Reference proteome</keyword>
<dbReference type="EMBL" id="CP097116">
    <property type="protein sequence ID" value="USS85118.1"/>
    <property type="molecule type" value="Genomic_DNA"/>
</dbReference>
<dbReference type="Gene3D" id="1.10.260.40">
    <property type="entry name" value="lambda repressor-like DNA-binding domains"/>
    <property type="match status" value="1"/>
</dbReference>
<evidence type="ECO:0000313" key="2">
    <source>
        <dbReference type="EMBL" id="USS85118.1"/>
    </source>
</evidence>
<feature type="domain" description="HTH cro/C1-type" evidence="1">
    <location>
        <begin position="5"/>
        <end position="60"/>
    </location>
</feature>
<dbReference type="InterPro" id="IPR010982">
    <property type="entry name" value="Lambda_DNA-bd_dom_sf"/>
</dbReference>
<dbReference type="Pfam" id="PF13443">
    <property type="entry name" value="HTH_26"/>
    <property type="match status" value="1"/>
</dbReference>
<dbReference type="SMART" id="SM00530">
    <property type="entry name" value="HTH_XRE"/>
    <property type="match status" value="1"/>
</dbReference>
<dbReference type="RefSeq" id="WP_252750013.1">
    <property type="nucleotide sequence ID" value="NZ_CP097116.1"/>
</dbReference>
<dbReference type="SUPFAM" id="SSF47413">
    <property type="entry name" value="lambda repressor-like DNA-binding domains"/>
    <property type="match status" value="1"/>
</dbReference>
<dbReference type="CDD" id="cd00093">
    <property type="entry name" value="HTH_XRE"/>
    <property type="match status" value="1"/>
</dbReference>
<sequence length="76" mass="8816">MQNNLYEVMAKKMINIKQLSENTGVSRGTISRIKNKRARVFDFEVWKKLCDFLGVPLHDLIDYDPKNLNGSSKNED</sequence>
<dbReference type="PROSITE" id="PS50943">
    <property type="entry name" value="HTH_CROC1"/>
    <property type="match status" value="1"/>
</dbReference>